<dbReference type="GO" id="GO:0004016">
    <property type="term" value="F:adenylate cyclase activity"/>
    <property type="evidence" value="ECO:0007669"/>
    <property type="project" value="TreeGrafter"/>
</dbReference>
<name>A0AAV5P0Y5_CELCE</name>
<dbReference type="PROSITE" id="PS50043">
    <property type="entry name" value="HTH_LUXR_2"/>
    <property type="match status" value="1"/>
</dbReference>
<dbReference type="InterPro" id="IPR011990">
    <property type="entry name" value="TPR-like_helical_dom_sf"/>
</dbReference>
<dbReference type="InterPro" id="IPR036388">
    <property type="entry name" value="WH-like_DNA-bd_sf"/>
</dbReference>
<dbReference type="InterPro" id="IPR000792">
    <property type="entry name" value="Tscrpt_reg_LuxR_C"/>
</dbReference>
<dbReference type="InterPro" id="IPR027417">
    <property type="entry name" value="P-loop_NTPase"/>
</dbReference>
<keyword evidence="2" id="KW-0067">ATP-binding</keyword>
<dbReference type="Pfam" id="PF13191">
    <property type="entry name" value="AAA_16"/>
    <property type="match status" value="1"/>
</dbReference>
<keyword evidence="1" id="KW-0547">Nucleotide-binding</keyword>
<dbReference type="InterPro" id="IPR041664">
    <property type="entry name" value="AAA_16"/>
</dbReference>
<dbReference type="Gene3D" id="1.10.10.10">
    <property type="entry name" value="Winged helix-like DNA-binding domain superfamily/Winged helix DNA-binding domain"/>
    <property type="match status" value="1"/>
</dbReference>
<sequence>MTAPPDAADEAPLAGGVVVSGEESRPAGGGQSAGHVSVPAARMGTVPRPSTRAPFVARAAELDVLAAAVERARRGEPGVVLVGADAGVGKTRLLTRAAELAAGTGATVVWSHCVDLGEVGLPYLPFSEALTTLRAQHPAVDETVAARPALARLLDAGTPADDEQSQGERLQLFESVAAAIAASGTPEAPLVLVVEDLHWADPSSRDVLRFVVARLRAEHVLVVASYRADDLHRRHPLRPVLAELLRHPRVEHVQLSPFTERELREFTTALAGSPLPPAAFESVRTRSEGNAYFAEELVESGLGDELPWSLADVLRARLEGLDPAVQHLVRVASVSGRQVSEPLLRAALARDTDAGEPADRSSGRPFDAALREAIAHHVLAVEGDGARDTVVFRHALLAEAVASDLLPGERVGVHRAYLAALDDDPQLGSPALRAHHALAAHDLPAALTASRAAARKAARVLAPAEELRHLEQVLALWQAVPDAATLLGEDRVTVALAAAGAASRAGEPDRAVALARRVVEGTADDPMRQASLRHVLSRYLLGTEEVEETLAHTEAALAVLPVEPPSLDRAWTLAMRARAAMNADLDELAAEVAAEAIDVAHRLDAPDVEADVLTTMAILEVADDDRAAVLLAQARERAVEAGDILTELRCWYNIAANRYYAGRVDEALQVTEDGLDRARATGLGWSAYGVELRLFRDLVRYVLGDLTRTDTAGETMPEGSAPQLSCVQLYAAVARGDADAVARGTALRRDWFRDGQIALISGGCSIDALTWAGRRDEAVALAVELVDHLGRTWSDYFLGRIWISALALAALADAADAARLQGAAGAATVRELVARGAELLDAARTTAERGRPRGGRLGPEGRAWLARAAAEHSRLTGTDDPALWEETTRLFDYGYRYEVARSRFRWAQALLGAGDRNAAEIEAAQALEEAEAMGAAPLAEAVRAVGRRGRLDLPGVRRSTTAVLTEREEEVLLLVAQGLTNRQIGERLFISGKTVSVHVSNVLAKLGASGRAEAVSLAHQRGLLEV</sequence>
<comment type="caution">
    <text evidence="4">The sequence shown here is derived from an EMBL/GenBank/DDBJ whole genome shotgun (WGS) entry which is preliminary data.</text>
</comment>
<evidence type="ECO:0000259" key="3">
    <source>
        <dbReference type="PROSITE" id="PS50043"/>
    </source>
</evidence>
<reference evidence="4" key="1">
    <citation type="submission" date="2023-03" db="EMBL/GenBank/DDBJ databases">
        <title>Cellulosimicrobium cellulans NBRC 103059.</title>
        <authorList>
            <person name="Ichikawa N."/>
            <person name="Sato H."/>
            <person name="Tonouchi N."/>
        </authorList>
    </citation>
    <scope>NUCLEOTIDE SEQUENCE</scope>
    <source>
        <strain evidence="4">NBRC 103059</strain>
    </source>
</reference>
<dbReference type="SUPFAM" id="SSF46894">
    <property type="entry name" value="C-terminal effector domain of the bipartite response regulators"/>
    <property type="match status" value="1"/>
</dbReference>
<dbReference type="InterPro" id="IPR016032">
    <property type="entry name" value="Sig_transdc_resp-reg_C-effctor"/>
</dbReference>
<dbReference type="SUPFAM" id="SSF48452">
    <property type="entry name" value="TPR-like"/>
    <property type="match status" value="1"/>
</dbReference>
<dbReference type="Pfam" id="PF00196">
    <property type="entry name" value="GerE"/>
    <property type="match status" value="1"/>
</dbReference>
<evidence type="ECO:0000256" key="2">
    <source>
        <dbReference type="ARBA" id="ARBA00022840"/>
    </source>
</evidence>
<evidence type="ECO:0000313" key="4">
    <source>
        <dbReference type="EMBL" id="GLY55514.1"/>
    </source>
</evidence>
<gene>
    <name evidence="4" type="ORF">Ccel01_01160</name>
</gene>
<dbReference type="PROSITE" id="PS00622">
    <property type="entry name" value="HTH_LUXR_1"/>
    <property type="match status" value="1"/>
</dbReference>
<accession>A0AAV5P0Y5</accession>
<dbReference type="AlphaFoldDB" id="A0AAV5P0Y5"/>
<protein>
    <submittedName>
        <fullName evidence="4">LuxR family transcriptional regulator</fullName>
    </submittedName>
</protein>
<dbReference type="GO" id="GO:0005524">
    <property type="term" value="F:ATP binding"/>
    <property type="evidence" value="ECO:0007669"/>
    <property type="project" value="UniProtKB-KW"/>
</dbReference>
<proteinExistence type="predicted"/>
<dbReference type="PANTHER" id="PTHR16305">
    <property type="entry name" value="TESTICULAR SOLUBLE ADENYLYL CYCLASE"/>
    <property type="match status" value="1"/>
</dbReference>
<dbReference type="SUPFAM" id="SSF52540">
    <property type="entry name" value="P-loop containing nucleoside triphosphate hydrolases"/>
    <property type="match status" value="1"/>
</dbReference>
<dbReference type="SMART" id="SM00421">
    <property type="entry name" value="HTH_LUXR"/>
    <property type="match status" value="1"/>
</dbReference>
<evidence type="ECO:0000313" key="5">
    <source>
        <dbReference type="Proteomes" id="UP001165168"/>
    </source>
</evidence>
<dbReference type="GO" id="GO:0006355">
    <property type="term" value="P:regulation of DNA-templated transcription"/>
    <property type="evidence" value="ECO:0007669"/>
    <property type="project" value="InterPro"/>
</dbReference>
<dbReference type="CDD" id="cd06170">
    <property type="entry name" value="LuxR_C_like"/>
    <property type="match status" value="1"/>
</dbReference>
<dbReference type="GO" id="GO:0005737">
    <property type="term" value="C:cytoplasm"/>
    <property type="evidence" value="ECO:0007669"/>
    <property type="project" value="TreeGrafter"/>
</dbReference>
<feature type="domain" description="HTH luxR-type" evidence="3">
    <location>
        <begin position="957"/>
        <end position="1022"/>
    </location>
</feature>
<dbReference type="PANTHER" id="PTHR16305:SF35">
    <property type="entry name" value="TRANSCRIPTIONAL ACTIVATOR DOMAIN"/>
    <property type="match status" value="1"/>
</dbReference>
<organism evidence="4 5">
    <name type="scientific">Cellulosimicrobium cellulans</name>
    <name type="common">Arthrobacter luteus</name>
    <dbReference type="NCBI Taxonomy" id="1710"/>
    <lineage>
        <taxon>Bacteria</taxon>
        <taxon>Bacillati</taxon>
        <taxon>Actinomycetota</taxon>
        <taxon>Actinomycetes</taxon>
        <taxon>Micrococcales</taxon>
        <taxon>Promicromonosporaceae</taxon>
        <taxon>Cellulosimicrobium</taxon>
    </lineage>
</organism>
<dbReference type="PRINTS" id="PR00038">
    <property type="entry name" value="HTHLUXR"/>
</dbReference>
<dbReference type="GO" id="GO:0003677">
    <property type="term" value="F:DNA binding"/>
    <property type="evidence" value="ECO:0007669"/>
    <property type="project" value="InterPro"/>
</dbReference>
<evidence type="ECO:0000256" key="1">
    <source>
        <dbReference type="ARBA" id="ARBA00022741"/>
    </source>
</evidence>
<dbReference type="Proteomes" id="UP001165168">
    <property type="component" value="Unassembled WGS sequence"/>
</dbReference>
<dbReference type="EMBL" id="BSTG01000001">
    <property type="protein sequence ID" value="GLY55514.1"/>
    <property type="molecule type" value="Genomic_DNA"/>
</dbReference>